<dbReference type="PANTHER" id="PTHR30133:SF1">
    <property type="entry name" value="HISTIDINE TRANSPORT SYSTEM PERMEASE PROTEIN HISQ"/>
    <property type="match status" value="1"/>
</dbReference>
<dbReference type="GO" id="GO:0022857">
    <property type="term" value="F:transmembrane transporter activity"/>
    <property type="evidence" value="ECO:0007669"/>
    <property type="project" value="InterPro"/>
</dbReference>
<dbReference type="GO" id="GO:0043190">
    <property type="term" value="C:ATP-binding cassette (ABC) transporter complex"/>
    <property type="evidence" value="ECO:0007669"/>
    <property type="project" value="InterPro"/>
</dbReference>
<organism evidence="11 12">
    <name type="scientific">Falsigemmobacter faecalis</name>
    <dbReference type="NCBI Taxonomy" id="2488730"/>
    <lineage>
        <taxon>Bacteria</taxon>
        <taxon>Pseudomonadati</taxon>
        <taxon>Pseudomonadota</taxon>
        <taxon>Alphaproteobacteria</taxon>
        <taxon>Rhodobacterales</taxon>
        <taxon>Paracoccaceae</taxon>
        <taxon>Falsigemmobacter</taxon>
    </lineage>
</organism>
<comment type="subcellular location">
    <subcellularLocation>
        <location evidence="1">Cell inner membrane</location>
        <topology evidence="1">Multi-pass membrane protein</topology>
    </subcellularLocation>
    <subcellularLocation>
        <location evidence="9">Cell membrane</location>
        <topology evidence="9">Multi-pass membrane protein</topology>
    </subcellularLocation>
</comment>
<evidence type="ECO:0000256" key="8">
    <source>
        <dbReference type="ARBA" id="ARBA00023136"/>
    </source>
</evidence>
<comment type="caution">
    <text evidence="11">The sequence shown here is derived from an EMBL/GenBank/DDBJ whole genome shotgun (WGS) entry which is preliminary data.</text>
</comment>
<evidence type="ECO:0000256" key="9">
    <source>
        <dbReference type="RuleBase" id="RU363032"/>
    </source>
</evidence>
<evidence type="ECO:0000256" key="6">
    <source>
        <dbReference type="ARBA" id="ARBA00022692"/>
    </source>
</evidence>
<keyword evidence="4" id="KW-1003">Cell membrane</keyword>
<dbReference type="InterPro" id="IPR035906">
    <property type="entry name" value="MetI-like_sf"/>
</dbReference>
<dbReference type="Gene3D" id="1.10.3720.10">
    <property type="entry name" value="MetI-like"/>
    <property type="match status" value="1"/>
</dbReference>
<feature type="transmembrane region" description="Helical" evidence="9">
    <location>
        <begin position="193"/>
        <end position="217"/>
    </location>
</feature>
<keyword evidence="3 9" id="KW-0813">Transport</keyword>
<dbReference type="Proteomes" id="UP000282125">
    <property type="component" value="Unassembled WGS sequence"/>
</dbReference>
<keyword evidence="6 9" id="KW-0812">Transmembrane</keyword>
<sequence length="230" mass="24491">MGIPAGYRDMLLSGMFTTFTLAISALALALCLGLLVALARQSGGRIARGLAGTYATVMRGTPDIAMMLLLYFSLQIWLNMATDALGIGQIEISPFGAGAIVLGVIYGAYFSETFRGAFMAVPKGQIEAGLAYGLTRAACFRHILFPQMMRFALPGMANNWLVMVKATAVVSLVGLPDITRAAINAGKGSGQVMFYLLICAGFYLIVTALSTLLIGWLNRRYSAGVREVAL</sequence>
<dbReference type="Pfam" id="PF00528">
    <property type="entry name" value="BPD_transp_1"/>
    <property type="match status" value="1"/>
</dbReference>
<dbReference type="AlphaFoldDB" id="A0A3P3DV80"/>
<evidence type="ECO:0000256" key="5">
    <source>
        <dbReference type="ARBA" id="ARBA00022519"/>
    </source>
</evidence>
<keyword evidence="12" id="KW-1185">Reference proteome</keyword>
<evidence type="ECO:0000256" key="1">
    <source>
        <dbReference type="ARBA" id="ARBA00004429"/>
    </source>
</evidence>
<proteinExistence type="inferred from homology"/>
<dbReference type="InterPro" id="IPR010065">
    <property type="entry name" value="AA_ABC_transptr_permease_3TM"/>
</dbReference>
<comment type="similarity">
    <text evidence="2">Belongs to the binding-protein-dependent transport system permease family. HisMQ subfamily.</text>
</comment>
<accession>A0A3P3DV80</accession>
<dbReference type="SUPFAM" id="SSF161098">
    <property type="entry name" value="MetI-like"/>
    <property type="match status" value="1"/>
</dbReference>
<feature type="transmembrane region" description="Helical" evidence="9">
    <location>
        <begin position="151"/>
        <end position="173"/>
    </location>
</feature>
<gene>
    <name evidence="11" type="ORF">EG244_01675</name>
</gene>
<feature type="transmembrane region" description="Helical" evidence="9">
    <location>
        <begin position="12"/>
        <end position="39"/>
    </location>
</feature>
<feature type="transmembrane region" description="Helical" evidence="9">
    <location>
        <begin position="92"/>
        <end position="110"/>
    </location>
</feature>
<reference evidence="11 12" key="1">
    <citation type="submission" date="2018-11" db="EMBL/GenBank/DDBJ databases">
        <title>Gemmobacter sp. nov., YIM 102744-1 draft genome.</title>
        <authorList>
            <person name="Li G."/>
            <person name="Jiang Y."/>
        </authorList>
    </citation>
    <scope>NUCLEOTIDE SEQUENCE [LARGE SCALE GENOMIC DNA]</scope>
    <source>
        <strain evidence="11 12">YIM 102744-1</strain>
    </source>
</reference>
<dbReference type="OrthoDB" id="9808674at2"/>
<dbReference type="RefSeq" id="WP_124963273.1">
    <property type="nucleotide sequence ID" value="NZ_RRAZ01000002.1"/>
</dbReference>
<feature type="domain" description="ABC transmembrane type-1" evidence="10">
    <location>
        <begin position="15"/>
        <end position="215"/>
    </location>
</feature>
<keyword evidence="8 9" id="KW-0472">Membrane</keyword>
<dbReference type="EMBL" id="RRAZ01000002">
    <property type="protein sequence ID" value="RRH78183.1"/>
    <property type="molecule type" value="Genomic_DNA"/>
</dbReference>
<protein>
    <submittedName>
        <fullName evidence="11">ABC transporter permease subunit</fullName>
    </submittedName>
</protein>
<dbReference type="InterPro" id="IPR051613">
    <property type="entry name" value="ABC_transp_permease_HisMQ"/>
</dbReference>
<evidence type="ECO:0000256" key="4">
    <source>
        <dbReference type="ARBA" id="ARBA00022475"/>
    </source>
</evidence>
<evidence type="ECO:0000313" key="12">
    <source>
        <dbReference type="Proteomes" id="UP000282125"/>
    </source>
</evidence>
<evidence type="ECO:0000256" key="7">
    <source>
        <dbReference type="ARBA" id="ARBA00022989"/>
    </source>
</evidence>
<keyword evidence="7 9" id="KW-1133">Transmembrane helix</keyword>
<evidence type="ECO:0000256" key="3">
    <source>
        <dbReference type="ARBA" id="ARBA00022448"/>
    </source>
</evidence>
<dbReference type="CDD" id="cd06261">
    <property type="entry name" value="TM_PBP2"/>
    <property type="match status" value="1"/>
</dbReference>
<dbReference type="InterPro" id="IPR000515">
    <property type="entry name" value="MetI-like"/>
</dbReference>
<feature type="transmembrane region" description="Helical" evidence="9">
    <location>
        <begin position="60"/>
        <end position="80"/>
    </location>
</feature>
<dbReference type="PANTHER" id="PTHR30133">
    <property type="entry name" value="CATIONIC AMINO ACID TRANSPORTER, MEMBRANE COMPONENT"/>
    <property type="match status" value="1"/>
</dbReference>
<evidence type="ECO:0000256" key="2">
    <source>
        <dbReference type="ARBA" id="ARBA00010072"/>
    </source>
</evidence>
<name>A0A3P3DV80_9RHOB</name>
<dbReference type="PROSITE" id="PS50928">
    <property type="entry name" value="ABC_TM1"/>
    <property type="match status" value="1"/>
</dbReference>
<dbReference type="NCBIfam" id="TIGR01726">
    <property type="entry name" value="HEQRo_perm_3TM"/>
    <property type="match status" value="1"/>
</dbReference>
<evidence type="ECO:0000313" key="11">
    <source>
        <dbReference type="EMBL" id="RRH78183.1"/>
    </source>
</evidence>
<evidence type="ECO:0000259" key="10">
    <source>
        <dbReference type="PROSITE" id="PS50928"/>
    </source>
</evidence>
<keyword evidence="5" id="KW-0997">Cell inner membrane</keyword>